<sequence>MSVSTLIALASCSLVHQKNPVDIVVLKDTSESAQNNQEFQATTKKTCQVIIQSISRGDQLKVIQVNGEPDFYETLTPTNPNQARKHCESVSTTEKEGTLTCPAVRTANKVFQSSKNPGVLLVLVETNEGESPCPQDWRDTVENVIEKGGSVVILNATNNGGESFRLELETALQGLQVTYAHTDVEFVIKNAIQETRRKAEAK</sequence>
<dbReference type="InterPro" id="IPR002035">
    <property type="entry name" value="VWF_A"/>
</dbReference>
<protein>
    <recommendedName>
        <fullName evidence="1">VWFA domain-containing protein</fullName>
    </recommendedName>
</protein>
<feature type="domain" description="VWFA" evidence="1">
    <location>
        <begin position="22"/>
        <end position="159"/>
    </location>
</feature>
<evidence type="ECO:0000259" key="1">
    <source>
        <dbReference type="Pfam" id="PF00092"/>
    </source>
</evidence>
<dbReference type="SUPFAM" id="SSF53300">
    <property type="entry name" value="vWA-like"/>
    <property type="match status" value="1"/>
</dbReference>
<dbReference type="Pfam" id="PF00092">
    <property type="entry name" value="VWA"/>
    <property type="match status" value="1"/>
</dbReference>
<evidence type="ECO:0000313" key="3">
    <source>
        <dbReference type="Proteomes" id="UP000324689"/>
    </source>
</evidence>
<accession>A0A5A5S6E9</accession>
<proteinExistence type="predicted"/>
<dbReference type="InterPro" id="IPR036465">
    <property type="entry name" value="vWFA_dom_sf"/>
</dbReference>
<name>A0A5A5S6E9_MICAE</name>
<gene>
    <name evidence="2" type="ORF">MiTs_02936</name>
</gene>
<dbReference type="EMBL" id="BHVQ01000039">
    <property type="protein sequence ID" value="GCA80927.1"/>
    <property type="molecule type" value="Genomic_DNA"/>
</dbReference>
<dbReference type="Proteomes" id="UP000324689">
    <property type="component" value="Unassembled WGS sequence"/>
</dbReference>
<evidence type="ECO:0000313" key="2">
    <source>
        <dbReference type="EMBL" id="GCA80927.1"/>
    </source>
</evidence>
<dbReference type="Gene3D" id="3.40.50.410">
    <property type="entry name" value="von Willebrand factor, type A domain"/>
    <property type="match status" value="1"/>
</dbReference>
<dbReference type="AlphaFoldDB" id="A0A5A5S6E9"/>
<organism evidence="2 3">
    <name type="scientific">Microcystis aeruginosa NIES-2521</name>
    <dbReference type="NCBI Taxonomy" id="2303983"/>
    <lineage>
        <taxon>Bacteria</taxon>
        <taxon>Bacillati</taxon>
        <taxon>Cyanobacteriota</taxon>
        <taxon>Cyanophyceae</taxon>
        <taxon>Oscillatoriophycideae</taxon>
        <taxon>Chroococcales</taxon>
        <taxon>Microcystaceae</taxon>
        <taxon>Microcystis</taxon>
    </lineage>
</organism>
<comment type="caution">
    <text evidence="2">The sequence shown here is derived from an EMBL/GenBank/DDBJ whole genome shotgun (WGS) entry which is preliminary data.</text>
</comment>
<reference evidence="2 3" key="1">
    <citation type="submission" date="2018-09" db="EMBL/GenBank/DDBJ databases">
        <title>Evolutionary history of phycoerythrin pigmentation in the water bloom-forming cyanobacterium Microcystis aeruginosa.</title>
        <authorList>
            <person name="Tanabe Y."/>
            <person name="Tanabe Y."/>
            <person name="Yamaguchi H."/>
        </authorList>
    </citation>
    <scope>NUCLEOTIDE SEQUENCE [LARGE SCALE GENOMIC DNA]</scope>
    <source>
        <strain evidence="2 3">NIES-2521</strain>
    </source>
</reference>